<accession>A0ABT4EES4</accession>
<organism evidence="4 5">
    <name type="scientific">Paenibacillus alvei</name>
    <name type="common">Bacillus alvei</name>
    <dbReference type="NCBI Taxonomy" id="44250"/>
    <lineage>
        <taxon>Bacteria</taxon>
        <taxon>Bacillati</taxon>
        <taxon>Bacillota</taxon>
        <taxon>Bacilli</taxon>
        <taxon>Bacillales</taxon>
        <taxon>Paenibacillaceae</taxon>
        <taxon>Paenibacillus</taxon>
    </lineage>
</organism>
<dbReference type="InterPro" id="IPR029132">
    <property type="entry name" value="CBAH/NAAA_C"/>
</dbReference>
<evidence type="ECO:0000259" key="3">
    <source>
        <dbReference type="Pfam" id="PF02275"/>
    </source>
</evidence>
<gene>
    <name evidence="4" type="ORF">M5X04_23310</name>
</gene>
<evidence type="ECO:0000313" key="4">
    <source>
        <dbReference type="EMBL" id="MCY9532239.1"/>
    </source>
</evidence>
<keyword evidence="2 4" id="KW-0378">Hydrolase</keyword>
<dbReference type="InterPro" id="IPR029055">
    <property type="entry name" value="Ntn_hydrolases_N"/>
</dbReference>
<dbReference type="EMBL" id="JAMDLY010000019">
    <property type="protein sequence ID" value="MCY9532239.1"/>
    <property type="molecule type" value="Genomic_DNA"/>
</dbReference>
<dbReference type="PANTHER" id="PTHR35527:SF2">
    <property type="entry name" value="HYDROLASE"/>
    <property type="match status" value="1"/>
</dbReference>
<evidence type="ECO:0000256" key="1">
    <source>
        <dbReference type="ARBA" id="ARBA00006625"/>
    </source>
</evidence>
<keyword evidence="5" id="KW-1185">Reference proteome</keyword>
<dbReference type="Pfam" id="PF02275">
    <property type="entry name" value="CBAH"/>
    <property type="match status" value="1"/>
</dbReference>
<dbReference type="SUPFAM" id="SSF56235">
    <property type="entry name" value="N-terminal nucleophile aminohydrolases (Ntn hydrolases)"/>
    <property type="match status" value="1"/>
</dbReference>
<comment type="similarity">
    <text evidence="1">Belongs to the peptidase C59 family.</text>
</comment>
<dbReference type="Gene3D" id="3.60.60.10">
    <property type="entry name" value="Penicillin V Acylase, Chain A"/>
    <property type="match status" value="1"/>
</dbReference>
<dbReference type="InterPro" id="IPR052193">
    <property type="entry name" value="Peptidase_C59"/>
</dbReference>
<name>A0ABT4EES4_PAEAL</name>
<sequence>MCTNISIPRKSKKGGIVSARTMDWTLKLNSIVNFVPRGQSFPEANLPGDEMKWKNKYGFVGAGDPIEDFIFYSDGLNEHGLSVAGLWLSCSKYPIPRPGTPILYNSNFVPYLLGNYKNTHEVKAALADLTVINISELYPSAYALLHYIISDASGNHLIVEFTEGEMKIYPSKLGVLTNEPTYPWHLVNQELYQHLSLENNAQTSCGSELYGSGQLGIPGDPTPQSRFARSAFLQKTTFRPANTKQSIGLARQILQTLTVPSGTVYNMGSSTIYDWTQWCVYRDHTNRSYYFNTDFNSKLYGIHLTQLNLDASEQSRIQIERPAWYEDITKAFNA</sequence>
<dbReference type="RefSeq" id="WP_268632775.1">
    <property type="nucleotide sequence ID" value="NZ_JAMDLY010000019.1"/>
</dbReference>
<dbReference type="PANTHER" id="PTHR35527">
    <property type="entry name" value="CHOLOYLGLYCINE HYDROLASE"/>
    <property type="match status" value="1"/>
</dbReference>
<protein>
    <submittedName>
        <fullName evidence="4">Linear amide C-N hydrolase</fullName>
    </submittedName>
</protein>
<evidence type="ECO:0000256" key="2">
    <source>
        <dbReference type="ARBA" id="ARBA00022801"/>
    </source>
</evidence>
<feature type="domain" description="Choloylglycine hydrolase/NAAA C-terminal" evidence="3">
    <location>
        <begin position="2"/>
        <end position="313"/>
    </location>
</feature>
<proteinExistence type="inferred from homology"/>
<dbReference type="GO" id="GO:0016787">
    <property type="term" value="F:hydrolase activity"/>
    <property type="evidence" value="ECO:0007669"/>
    <property type="project" value="UniProtKB-KW"/>
</dbReference>
<dbReference type="Proteomes" id="UP001527090">
    <property type="component" value="Unassembled WGS sequence"/>
</dbReference>
<reference evidence="4 5" key="1">
    <citation type="submission" date="2022-05" db="EMBL/GenBank/DDBJ databases">
        <title>Genome Sequencing of Bee-Associated Microbes.</title>
        <authorList>
            <person name="Dunlap C."/>
        </authorList>
    </citation>
    <scope>NUCLEOTIDE SEQUENCE [LARGE SCALE GENOMIC DNA]</scope>
    <source>
        <strain evidence="4 5">NRRL NRS-750</strain>
    </source>
</reference>
<evidence type="ECO:0000313" key="5">
    <source>
        <dbReference type="Proteomes" id="UP001527090"/>
    </source>
</evidence>
<comment type="caution">
    <text evidence="4">The sequence shown here is derived from an EMBL/GenBank/DDBJ whole genome shotgun (WGS) entry which is preliminary data.</text>
</comment>